<dbReference type="Proteomes" id="UP001153737">
    <property type="component" value="Chromosome 4"/>
</dbReference>
<comment type="subunit">
    <text evidence="1">Homodimer.</text>
</comment>
<evidence type="ECO:0000256" key="1">
    <source>
        <dbReference type="ARBA" id="ARBA00011738"/>
    </source>
</evidence>
<dbReference type="SUPFAM" id="SSF47616">
    <property type="entry name" value="GST C-terminal domain-like"/>
    <property type="match status" value="1"/>
</dbReference>
<dbReference type="InterPro" id="IPR036282">
    <property type="entry name" value="Glutathione-S-Trfase_C_sf"/>
</dbReference>
<protein>
    <recommendedName>
        <fullName evidence="2">glutathione transferase</fullName>
        <ecNumber evidence="2">2.5.1.18</ecNumber>
    </recommendedName>
</protein>
<dbReference type="Gene3D" id="3.40.30.10">
    <property type="entry name" value="Glutaredoxin"/>
    <property type="match status" value="1"/>
</dbReference>
<evidence type="ECO:0000256" key="2">
    <source>
        <dbReference type="ARBA" id="ARBA00012452"/>
    </source>
</evidence>
<dbReference type="EC" id="2.5.1.18" evidence="2"/>
<name>A0A9P0DJR5_PHACE</name>
<dbReference type="GO" id="GO:0004364">
    <property type="term" value="F:glutathione transferase activity"/>
    <property type="evidence" value="ECO:0007669"/>
    <property type="project" value="UniProtKB-EC"/>
</dbReference>
<keyword evidence="3" id="KW-0808">Transferase</keyword>
<comment type="similarity">
    <text evidence="4">Belongs to the GST superfamily. Sigma family.</text>
</comment>
<dbReference type="OrthoDB" id="414243at2759"/>
<dbReference type="GO" id="GO:0006749">
    <property type="term" value="P:glutathione metabolic process"/>
    <property type="evidence" value="ECO:0007669"/>
    <property type="project" value="TreeGrafter"/>
</dbReference>
<comment type="catalytic activity">
    <reaction evidence="5">
        <text>RX + glutathione = an S-substituted glutathione + a halide anion + H(+)</text>
        <dbReference type="Rhea" id="RHEA:16437"/>
        <dbReference type="ChEBI" id="CHEBI:15378"/>
        <dbReference type="ChEBI" id="CHEBI:16042"/>
        <dbReference type="ChEBI" id="CHEBI:17792"/>
        <dbReference type="ChEBI" id="CHEBI:57925"/>
        <dbReference type="ChEBI" id="CHEBI:90779"/>
        <dbReference type="EC" id="2.5.1.18"/>
    </reaction>
</comment>
<dbReference type="FunFam" id="1.20.1050.10:FF:000030">
    <property type="entry name" value="Glutathione S-transferase S1"/>
    <property type="match status" value="1"/>
</dbReference>
<reference evidence="8" key="1">
    <citation type="submission" date="2022-01" db="EMBL/GenBank/DDBJ databases">
        <authorList>
            <person name="King R."/>
        </authorList>
    </citation>
    <scope>NUCLEOTIDE SEQUENCE</scope>
</reference>
<organism evidence="8 9">
    <name type="scientific">Phaedon cochleariae</name>
    <name type="common">Mustard beetle</name>
    <dbReference type="NCBI Taxonomy" id="80249"/>
    <lineage>
        <taxon>Eukaryota</taxon>
        <taxon>Metazoa</taxon>
        <taxon>Ecdysozoa</taxon>
        <taxon>Arthropoda</taxon>
        <taxon>Hexapoda</taxon>
        <taxon>Insecta</taxon>
        <taxon>Pterygota</taxon>
        <taxon>Neoptera</taxon>
        <taxon>Endopterygota</taxon>
        <taxon>Coleoptera</taxon>
        <taxon>Polyphaga</taxon>
        <taxon>Cucujiformia</taxon>
        <taxon>Chrysomeloidea</taxon>
        <taxon>Chrysomelidae</taxon>
        <taxon>Chrysomelinae</taxon>
        <taxon>Chrysomelini</taxon>
        <taxon>Phaedon</taxon>
    </lineage>
</organism>
<dbReference type="CDD" id="cd03039">
    <property type="entry name" value="GST_N_Sigma_like"/>
    <property type="match status" value="1"/>
</dbReference>
<dbReference type="SFLD" id="SFLDG01205">
    <property type="entry name" value="AMPS.1"/>
    <property type="match status" value="1"/>
</dbReference>
<dbReference type="SFLD" id="SFLDS00019">
    <property type="entry name" value="Glutathione_Transferase_(cytos"/>
    <property type="match status" value="1"/>
</dbReference>
<dbReference type="AlphaFoldDB" id="A0A9P0DJR5"/>
<dbReference type="PANTHER" id="PTHR11571:SF224">
    <property type="entry name" value="HEMATOPOIETIC PROSTAGLANDIN D SYNTHASE"/>
    <property type="match status" value="1"/>
</dbReference>
<evidence type="ECO:0000256" key="3">
    <source>
        <dbReference type="ARBA" id="ARBA00022679"/>
    </source>
</evidence>
<evidence type="ECO:0000313" key="9">
    <source>
        <dbReference type="Proteomes" id="UP001153737"/>
    </source>
</evidence>
<dbReference type="InterPro" id="IPR040079">
    <property type="entry name" value="Glutathione_S-Trfase"/>
</dbReference>
<gene>
    <name evidence="8" type="ORF">PHAECO_LOCUS8368</name>
</gene>
<dbReference type="PROSITE" id="PS50404">
    <property type="entry name" value="GST_NTER"/>
    <property type="match status" value="1"/>
</dbReference>
<dbReference type="InterPro" id="IPR004045">
    <property type="entry name" value="Glutathione_S-Trfase_N"/>
</dbReference>
<feature type="domain" description="GST N-terminal" evidence="6">
    <location>
        <begin position="2"/>
        <end position="79"/>
    </location>
</feature>
<dbReference type="InterPro" id="IPR050213">
    <property type="entry name" value="GST_superfamily"/>
</dbReference>
<evidence type="ECO:0000259" key="6">
    <source>
        <dbReference type="PROSITE" id="PS50404"/>
    </source>
</evidence>
<feature type="domain" description="GST C-terminal" evidence="7">
    <location>
        <begin position="81"/>
        <end position="203"/>
    </location>
</feature>
<evidence type="ECO:0000259" key="7">
    <source>
        <dbReference type="PROSITE" id="PS50405"/>
    </source>
</evidence>
<dbReference type="FunFam" id="3.40.30.10:FF:000035">
    <property type="entry name" value="hematopoietic prostaglandin D synthase"/>
    <property type="match status" value="1"/>
</dbReference>
<dbReference type="InterPro" id="IPR010987">
    <property type="entry name" value="Glutathione-S-Trfase_C-like"/>
</dbReference>
<dbReference type="EMBL" id="OU896710">
    <property type="protein sequence ID" value="CAH1163519.1"/>
    <property type="molecule type" value="Genomic_DNA"/>
</dbReference>
<dbReference type="Gene3D" id="1.20.1050.10">
    <property type="match status" value="1"/>
</dbReference>
<dbReference type="InterPro" id="IPR036249">
    <property type="entry name" value="Thioredoxin-like_sf"/>
</dbReference>
<dbReference type="Pfam" id="PF14497">
    <property type="entry name" value="GST_C_3"/>
    <property type="match status" value="1"/>
</dbReference>
<dbReference type="PANTHER" id="PTHR11571">
    <property type="entry name" value="GLUTATHIONE S-TRANSFERASE"/>
    <property type="match status" value="1"/>
</dbReference>
<evidence type="ECO:0000256" key="5">
    <source>
        <dbReference type="ARBA" id="ARBA00047960"/>
    </source>
</evidence>
<dbReference type="SFLD" id="SFLDG00363">
    <property type="entry name" value="AMPS_(cytGST):_Alpha-__Mu-__Pi"/>
    <property type="match status" value="1"/>
</dbReference>
<evidence type="ECO:0000313" key="8">
    <source>
        <dbReference type="EMBL" id="CAH1163519.1"/>
    </source>
</evidence>
<sequence>MPEFKVHYFDFTGRAEPIRMILSYGRIKFEDVRIDKEDFVKLKPTLPLGQLPLLEIDGEKIPQSLAICRYLATLVKLNGDDAKENLRIDVTVDTLIDLQKKLREFVNEKDEEKKKTMEQVVVNETVPFFLKRFNGRAGDNGGYIAIKRISWADIFFICVYEGMTNLLKKDMLADYPNLVKVKNNILTVPTLREWIKSRPENKMFTFDLKNEL</sequence>
<evidence type="ECO:0000256" key="4">
    <source>
        <dbReference type="ARBA" id="ARBA00038317"/>
    </source>
</evidence>
<dbReference type="Pfam" id="PF02798">
    <property type="entry name" value="GST_N"/>
    <property type="match status" value="1"/>
</dbReference>
<reference evidence="8" key="2">
    <citation type="submission" date="2022-10" db="EMBL/GenBank/DDBJ databases">
        <authorList>
            <consortium name="ENA_rothamsted_submissions"/>
            <consortium name="culmorum"/>
            <person name="King R."/>
        </authorList>
    </citation>
    <scope>NUCLEOTIDE SEQUENCE</scope>
</reference>
<dbReference type="PROSITE" id="PS50405">
    <property type="entry name" value="GST_CTER"/>
    <property type="match status" value="1"/>
</dbReference>
<accession>A0A9P0DJR5</accession>
<dbReference type="InterPro" id="IPR004046">
    <property type="entry name" value="GST_C"/>
</dbReference>
<dbReference type="GO" id="GO:0004602">
    <property type="term" value="F:glutathione peroxidase activity"/>
    <property type="evidence" value="ECO:0007669"/>
    <property type="project" value="UniProtKB-ARBA"/>
</dbReference>
<keyword evidence="9" id="KW-1185">Reference proteome</keyword>
<dbReference type="SUPFAM" id="SSF52833">
    <property type="entry name" value="Thioredoxin-like"/>
    <property type="match status" value="1"/>
</dbReference>
<dbReference type="CDD" id="cd03192">
    <property type="entry name" value="GST_C_Sigma_like"/>
    <property type="match status" value="1"/>
</dbReference>
<proteinExistence type="inferred from homology"/>